<evidence type="ECO:0000313" key="1">
    <source>
        <dbReference type="EMBL" id="CAE2195207.1"/>
    </source>
</evidence>
<proteinExistence type="predicted"/>
<organism evidence="1">
    <name type="scientific">Prymnesium polylepis</name>
    <dbReference type="NCBI Taxonomy" id="72548"/>
    <lineage>
        <taxon>Eukaryota</taxon>
        <taxon>Haptista</taxon>
        <taxon>Haptophyta</taxon>
        <taxon>Prymnesiophyceae</taxon>
        <taxon>Prymnesiales</taxon>
        <taxon>Prymnesiaceae</taxon>
        <taxon>Prymnesium</taxon>
    </lineage>
</organism>
<accession>A0A6T7W7U6</accession>
<evidence type="ECO:0000313" key="2">
    <source>
        <dbReference type="EMBL" id="CAE2195208.1"/>
    </source>
</evidence>
<protein>
    <submittedName>
        <fullName evidence="1">Uncharacterized protein</fullName>
    </submittedName>
</protein>
<dbReference type="AlphaFoldDB" id="A0A6T7W7U6"/>
<name>A0A6T7W7U6_9EUKA</name>
<dbReference type="EMBL" id="HBKO01001121">
    <property type="protein sequence ID" value="CAE2195208.1"/>
    <property type="molecule type" value="Transcribed_RNA"/>
</dbReference>
<sequence>MMRLCVETRMPITIVADGADRDGADHEGADVLSRCRSRQRSSRGGLPGCVALRALRYCAAVAVRLGAASGRFRLVGVRLEVREAGGWAGDRGQDRDLVKLP</sequence>
<gene>
    <name evidence="1" type="ORF">CPOL0286_LOCUS560</name>
    <name evidence="2" type="ORF">CPOL0286_LOCUS561</name>
</gene>
<reference evidence="1" key="1">
    <citation type="submission" date="2021-01" db="EMBL/GenBank/DDBJ databases">
        <authorList>
            <person name="Corre E."/>
            <person name="Pelletier E."/>
            <person name="Niang G."/>
            <person name="Scheremetjew M."/>
            <person name="Finn R."/>
            <person name="Kale V."/>
            <person name="Holt S."/>
            <person name="Cochrane G."/>
            <person name="Meng A."/>
            <person name="Brown T."/>
            <person name="Cohen L."/>
        </authorList>
    </citation>
    <scope>NUCLEOTIDE SEQUENCE</scope>
    <source>
        <strain evidence="1">UIO037</strain>
    </source>
</reference>
<dbReference type="EMBL" id="HBKO01001120">
    <property type="protein sequence ID" value="CAE2195207.1"/>
    <property type="molecule type" value="Transcribed_RNA"/>
</dbReference>